<accession>A0A432GWM8</accession>
<comment type="caution">
    <text evidence="1">The sequence shown here is derived from an EMBL/GenBank/DDBJ whole genome shotgun (WGS) entry which is preliminary data.</text>
</comment>
<protein>
    <submittedName>
        <fullName evidence="1">Amidohydrolase</fullName>
    </submittedName>
</protein>
<sequence>MLDIIDTHQHLWNLDRLKLPWVEEVPALNRSFEISD</sequence>
<reference evidence="1 2" key="1">
    <citation type="submission" date="2018-06" db="EMBL/GenBank/DDBJ databases">
        <title>Combined omics and stable isotope probing to characterize newly discovered Mariana Back-Arc vent microbial communities.</title>
        <authorList>
            <person name="Trembath-Reichert E."/>
            <person name="Huber J.A."/>
        </authorList>
    </citation>
    <scope>NUCLEOTIDE SEQUENCE [LARGE SCALE GENOMIC DNA]</scope>
    <source>
        <strain evidence="1">MAG 151</strain>
    </source>
</reference>
<dbReference type="Gene3D" id="3.20.20.140">
    <property type="entry name" value="Metal-dependent hydrolases"/>
    <property type="match status" value="1"/>
</dbReference>
<dbReference type="GO" id="GO:0016787">
    <property type="term" value="F:hydrolase activity"/>
    <property type="evidence" value="ECO:0007669"/>
    <property type="project" value="UniProtKB-KW"/>
</dbReference>
<dbReference type="EMBL" id="QNZH01000255">
    <property type="protein sequence ID" value="RTZ87962.1"/>
    <property type="molecule type" value="Genomic_DNA"/>
</dbReference>
<proteinExistence type="predicted"/>
<dbReference type="Proteomes" id="UP000288322">
    <property type="component" value="Unassembled WGS sequence"/>
</dbReference>
<dbReference type="AlphaFoldDB" id="A0A432GWM8"/>
<name>A0A432GWM8_9DELT</name>
<evidence type="ECO:0000313" key="1">
    <source>
        <dbReference type="EMBL" id="RTZ87962.1"/>
    </source>
</evidence>
<evidence type="ECO:0000313" key="2">
    <source>
        <dbReference type="Proteomes" id="UP000288322"/>
    </source>
</evidence>
<feature type="non-terminal residue" evidence="1">
    <location>
        <position position="36"/>
    </location>
</feature>
<keyword evidence="1" id="KW-0378">Hydrolase</keyword>
<gene>
    <name evidence="1" type="ORF">DSY93_09440</name>
</gene>
<organism evidence="1 2">
    <name type="scientific">SAR324 cluster bacterium</name>
    <dbReference type="NCBI Taxonomy" id="2024889"/>
    <lineage>
        <taxon>Bacteria</taxon>
        <taxon>Deltaproteobacteria</taxon>
        <taxon>SAR324 cluster</taxon>
    </lineage>
</organism>